<feature type="compositionally biased region" description="Polar residues" evidence="1">
    <location>
        <begin position="61"/>
        <end position="106"/>
    </location>
</feature>
<dbReference type="Proteomes" id="UP000002630">
    <property type="component" value="Linkage Group LG15"/>
</dbReference>
<feature type="region of interest" description="Disordered" evidence="1">
    <location>
        <begin position="61"/>
        <end position="130"/>
    </location>
</feature>
<keyword evidence="3" id="KW-1185">Reference proteome</keyword>
<dbReference type="EMBL" id="FN648420">
    <property type="protein sequence ID" value="CBN76962.1"/>
    <property type="molecule type" value="Genomic_DNA"/>
</dbReference>
<feature type="compositionally biased region" description="Basic residues" evidence="1">
    <location>
        <begin position="112"/>
        <end position="123"/>
    </location>
</feature>
<evidence type="ECO:0000313" key="2">
    <source>
        <dbReference type="EMBL" id="CBN76962.1"/>
    </source>
</evidence>
<organism evidence="2 3">
    <name type="scientific">Ectocarpus siliculosus</name>
    <name type="common">Brown alga</name>
    <name type="synonym">Conferva siliculosa</name>
    <dbReference type="NCBI Taxonomy" id="2880"/>
    <lineage>
        <taxon>Eukaryota</taxon>
        <taxon>Sar</taxon>
        <taxon>Stramenopiles</taxon>
        <taxon>Ochrophyta</taxon>
        <taxon>PX clade</taxon>
        <taxon>Phaeophyceae</taxon>
        <taxon>Ectocarpales</taxon>
        <taxon>Ectocarpaceae</taxon>
        <taxon>Ectocarpus</taxon>
    </lineage>
</organism>
<dbReference type="PROSITE" id="PS50096">
    <property type="entry name" value="IQ"/>
    <property type="match status" value="1"/>
</dbReference>
<dbReference type="InParanoid" id="D8LJ78"/>
<feature type="region of interest" description="Disordered" evidence="1">
    <location>
        <begin position="214"/>
        <end position="282"/>
    </location>
</feature>
<proteinExistence type="predicted"/>
<dbReference type="OrthoDB" id="10475809at2759"/>
<gene>
    <name evidence="2" type="ORF">Esi_0024_0114</name>
</gene>
<dbReference type="AlphaFoldDB" id="D8LJ78"/>
<evidence type="ECO:0000256" key="1">
    <source>
        <dbReference type="SAM" id="MobiDB-lite"/>
    </source>
</evidence>
<sequence>MEAGACSNPEDVQPATKKAAQKLTNFRGYLHKSSVAGCFVDLLQMTDEGVMTEAGLYPSSRYKQSRNMRQSGLGTSSRSRPPTGLNGPNKNDKSQAPLQGPSNNQAEDQRKNQRQPRGHHGRRPSTALETHSAPLAAQLTRDAPLSARVGLSAGNSFAEAAGSRILSASSPSCHNNNKSEDIAGSRATILDIRRTQWVEGGSKQGVGGWLEADTAGQSQQHQGQLVGAVSATGPETNDDAEEGEKEGRNGGGHDENGGDHPGGRCNTSSTTSTSTADSPKPFSRRVAWGKAMRELSSSVTKVAHMKTAADRAMINSSHDRRARAASVRAGLIEGELLRAQAALAKNENRKRRATEAAALAASQRGLLEAISLVVATKRLWAGSLKLSQDREHLVHLGIAATVVQRAYKAYTNRRMFKVLLAIRRVHLRLYIGMNIRRKQMVRSAVVR</sequence>
<dbReference type="EMBL" id="FN649740">
    <property type="protein sequence ID" value="CBN76962.1"/>
    <property type="molecule type" value="Genomic_DNA"/>
</dbReference>
<protein>
    <submittedName>
        <fullName evidence="2">Uncharacterized protein</fullName>
    </submittedName>
</protein>
<accession>D8LJ78</accession>
<feature type="compositionally biased region" description="Basic and acidic residues" evidence="1">
    <location>
        <begin position="245"/>
        <end position="262"/>
    </location>
</feature>
<reference evidence="2 3" key="1">
    <citation type="journal article" date="2010" name="Nature">
        <title>The Ectocarpus genome and the independent evolution of multicellularity in brown algae.</title>
        <authorList>
            <person name="Cock J.M."/>
            <person name="Sterck L."/>
            <person name="Rouze P."/>
            <person name="Scornet D."/>
            <person name="Allen A.E."/>
            <person name="Amoutzias G."/>
            <person name="Anthouard V."/>
            <person name="Artiguenave F."/>
            <person name="Aury J.M."/>
            <person name="Badger J.H."/>
            <person name="Beszteri B."/>
            <person name="Billiau K."/>
            <person name="Bonnet E."/>
            <person name="Bothwell J.H."/>
            <person name="Bowler C."/>
            <person name="Boyen C."/>
            <person name="Brownlee C."/>
            <person name="Carrano C.J."/>
            <person name="Charrier B."/>
            <person name="Cho G.Y."/>
            <person name="Coelho S.M."/>
            <person name="Collen J."/>
            <person name="Corre E."/>
            <person name="Da Silva C."/>
            <person name="Delage L."/>
            <person name="Delaroque N."/>
            <person name="Dittami S.M."/>
            <person name="Doulbeau S."/>
            <person name="Elias M."/>
            <person name="Farnham G."/>
            <person name="Gachon C.M."/>
            <person name="Gschloessl B."/>
            <person name="Heesch S."/>
            <person name="Jabbari K."/>
            <person name="Jubin C."/>
            <person name="Kawai H."/>
            <person name="Kimura K."/>
            <person name="Kloareg B."/>
            <person name="Kupper F.C."/>
            <person name="Lang D."/>
            <person name="Le Bail A."/>
            <person name="Leblanc C."/>
            <person name="Lerouge P."/>
            <person name="Lohr M."/>
            <person name="Lopez P.J."/>
            <person name="Martens C."/>
            <person name="Maumus F."/>
            <person name="Michel G."/>
            <person name="Miranda-Saavedra D."/>
            <person name="Morales J."/>
            <person name="Moreau H."/>
            <person name="Motomura T."/>
            <person name="Nagasato C."/>
            <person name="Napoli C.A."/>
            <person name="Nelson D.R."/>
            <person name="Nyvall-Collen P."/>
            <person name="Peters A.F."/>
            <person name="Pommier C."/>
            <person name="Potin P."/>
            <person name="Poulain J."/>
            <person name="Quesneville H."/>
            <person name="Read B."/>
            <person name="Rensing S.A."/>
            <person name="Ritter A."/>
            <person name="Rousvoal S."/>
            <person name="Samanta M."/>
            <person name="Samson G."/>
            <person name="Schroeder D.C."/>
            <person name="Segurens B."/>
            <person name="Strittmatter M."/>
            <person name="Tonon T."/>
            <person name="Tregear J.W."/>
            <person name="Valentin K."/>
            <person name="von Dassow P."/>
            <person name="Yamagishi T."/>
            <person name="Van de Peer Y."/>
            <person name="Wincker P."/>
        </authorList>
    </citation>
    <scope>NUCLEOTIDE SEQUENCE [LARGE SCALE GENOMIC DNA]</scope>
    <source>
        <strain evidence="3">Ec32 / CCAP1310/4</strain>
    </source>
</reference>
<name>D8LJ78_ECTSI</name>
<evidence type="ECO:0000313" key="3">
    <source>
        <dbReference type="Proteomes" id="UP000002630"/>
    </source>
</evidence>